<proteinExistence type="predicted"/>
<accession>A0ABN1TJ40</accession>
<dbReference type="RefSeq" id="WP_343990002.1">
    <property type="nucleotide sequence ID" value="NZ_BAAALG010000001.1"/>
</dbReference>
<dbReference type="Proteomes" id="UP001501581">
    <property type="component" value="Unassembled WGS sequence"/>
</dbReference>
<reference evidence="1 2" key="1">
    <citation type="journal article" date="2019" name="Int. J. Syst. Evol. Microbiol.">
        <title>The Global Catalogue of Microorganisms (GCM) 10K type strain sequencing project: providing services to taxonomists for standard genome sequencing and annotation.</title>
        <authorList>
            <consortium name="The Broad Institute Genomics Platform"/>
            <consortium name="The Broad Institute Genome Sequencing Center for Infectious Disease"/>
            <person name="Wu L."/>
            <person name="Ma J."/>
        </authorList>
    </citation>
    <scope>NUCLEOTIDE SEQUENCE [LARGE SCALE GENOMIC DNA]</scope>
    <source>
        <strain evidence="1 2">JCM 13008</strain>
    </source>
</reference>
<evidence type="ECO:0000313" key="2">
    <source>
        <dbReference type="Proteomes" id="UP001501581"/>
    </source>
</evidence>
<gene>
    <name evidence="1" type="ORF">GCM10009668_00660</name>
</gene>
<dbReference type="EMBL" id="BAAALG010000001">
    <property type="protein sequence ID" value="GAA1090073.1"/>
    <property type="molecule type" value="Genomic_DNA"/>
</dbReference>
<keyword evidence="2" id="KW-1185">Reference proteome</keyword>
<evidence type="ECO:0000313" key="1">
    <source>
        <dbReference type="EMBL" id="GAA1090073.1"/>
    </source>
</evidence>
<comment type="caution">
    <text evidence="1">The sequence shown here is derived from an EMBL/GenBank/DDBJ whole genome shotgun (WGS) entry which is preliminary data.</text>
</comment>
<name>A0ABN1TJ40_9ACTN</name>
<organism evidence="1 2">
    <name type="scientific">Nocardioides dubius</name>
    <dbReference type="NCBI Taxonomy" id="317019"/>
    <lineage>
        <taxon>Bacteria</taxon>
        <taxon>Bacillati</taxon>
        <taxon>Actinomycetota</taxon>
        <taxon>Actinomycetes</taxon>
        <taxon>Propionibacteriales</taxon>
        <taxon>Nocardioidaceae</taxon>
        <taxon>Nocardioides</taxon>
    </lineage>
</organism>
<protein>
    <submittedName>
        <fullName evidence="1">Uncharacterized protein</fullName>
    </submittedName>
</protein>
<sequence>MDAKKGVLLIVVVFLGFYMFKDPSGLADLSSNALSGGWDLATRFFDATIRFINELS</sequence>